<dbReference type="PROSITE" id="PS50110">
    <property type="entry name" value="RESPONSE_REGULATORY"/>
    <property type="match status" value="1"/>
</dbReference>
<dbReference type="SUPFAM" id="SSF52172">
    <property type="entry name" value="CheY-like"/>
    <property type="match status" value="1"/>
</dbReference>
<dbReference type="RefSeq" id="WP_120175933.1">
    <property type="nucleotide sequence ID" value="NZ_AP018786.1"/>
</dbReference>
<keyword evidence="2" id="KW-0902">Two-component regulatory system</keyword>
<dbReference type="Proteomes" id="UP000271003">
    <property type="component" value="Chromosome"/>
</dbReference>
<protein>
    <submittedName>
        <fullName evidence="7">Two-component system response regulator</fullName>
    </submittedName>
</protein>
<keyword evidence="4" id="KW-0804">Transcription</keyword>
<feature type="modified residue" description="4-aspartylphosphate" evidence="5">
    <location>
        <position position="52"/>
    </location>
</feature>
<dbReference type="Gene3D" id="3.40.50.2300">
    <property type="match status" value="1"/>
</dbReference>
<evidence type="ECO:0000256" key="4">
    <source>
        <dbReference type="ARBA" id="ARBA00023163"/>
    </source>
</evidence>
<keyword evidence="3" id="KW-0805">Transcription regulation</keyword>
<dbReference type="OrthoDB" id="9808843at2"/>
<dbReference type="InterPro" id="IPR002197">
    <property type="entry name" value="HTH_Fis"/>
</dbReference>
<dbReference type="GO" id="GO:0043565">
    <property type="term" value="F:sequence-specific DNA binding"/>
    <property type="evidence" value="ECO:0007669"/>
    <property type="project" value="InterPro"/>
</dbReference>
<dbReference type="EMBL" id="AP018786">
    <property type="protein sequence ID" value="BBF22275.1"/>
    <property type="molecule type" value="Genomic_DNA"/>
</dbReference>
<organism evidence="7 8">
    <name type="scientific">Sutterella megalosphaeroides</name>
    <dbReference type="NCBI Taxonomy" id="2494234"/>
    <lineage>
        <taxon>Bacteria</taxon>
        <taxon>Pseudomonadati</taxon>
        <taxon>Pseudomonadota</taxon>
        <taxon>Betaproteobacteria</taxon>
        <taxon>Burkholderiales</taxon>
        <taxon>Sutterellaceae</taxon>
        <taxon>Sutterella</taxon>
    </lineage>
</organism>
<dbReference type="GO" id="GO:0000160">
    <property type="term" value="P:phosphorelay signal transduction system"/>
    <property type="evidence" value="ECO:0007669"/>
    <property type="project" value="UniProtKB-KW"/>
</dbReference>
<dbReference type="Pfam" id="PF00072">
    <property type="entry name" value="Response_reg"/>
    <property type="match status" value="1"/>
</dbReference>
<dbReference type="Gene3D" id="1.10.10.60">
    <property type="entry name" value="Homeodomain-like"/>
    <property type="match status" value="1"/>
</dbReference>
<feature type="domain" description="Response regulatory" evidence="6">
    <location>
        <begin position="3"/>
        <end position="118"/>
    </location>
</feature>
<gene>
    <name evidence="7" type="ORF">SUTMEG_01660</name>
</gene>
<reference evidence="7 8" key="1">
    <citation type="journal article" date="2018" name="Int. J. Syst. Evol. Microbiol.">
        <title>Mesosutterella multiformis gen. nov., sp. nov., a member of the family Sutterellaceae and Sutterella megalosphaeroides sp. nov., isolated from human faeces.</title>
        <authorList>
            <person name="Sakamoto M."/>
            <person name="Ikeyama N."/>
            <person name="Kunihiro T."/>
            <person name="Iino T."/>
            <person name="Yuki M."/>
            <person name="Ohkuma M."/>
        </authorList>
    </citation>
    <scope>NUCLEOTIDE SEQUENCE [LARGE SCALE GENOMIC DNA]</scope>
    <source>
        <strain evidence="7 8">6FBBBH3</strain>
    </source>
</reference>
<dbReference type="SUPFAM" id="SSF46689">
    <property type="entry name" value="Homeodomain-like"/>
    <property type="match status" value="1"/>
</dbReference>
<dbReference type="Pfam" id="PF02954">
    <property type="entry name" value="HTH_8"/>
    <property type="match status" value="1"/>
</dbReference>
<evidence type="ECO:0000256" key="1">
    <source>
        <dbReference type="ARBA" id="ARBA00022553"/>
    </source>
</evidence>
<dbReference type="AlphaFoldDB" id="A0A2Z6I762"/>
<sequence>MADILVVDDEVGIRNVLAEILMDSGYTITTAANAEEARRCIRERKYSLILLDIWMPDTDGITLLREWRAHNLLTCPVIMMSGHGTIDSAMQAVRYGAMDFLEKPISLKNLLTTVDRVLEQWQRLEYQKSLTRSNRDDDDGLPASGAILPVFQLPEYNLKLDFNLPFRDVMHAVERAYFETTLQYQNLSMARLARHSGIERTHLYRKMKAAGVELDDFRIPGRLPSPLPAIRAPFKPKRP</sequence>
<evidence type="ECO:0000313" key="8">
    <source>
        <dbReference type="Proteomes" id="UP000271003"/>
    </source>
</evidence>
<dbReference type="SMART" id="SM00448">
    <property type="entry name" value="REC"/>
    <property type="match status" value="1"/>
</dbReference>
<dbReference type="CDD" id="cd17550">
    <property type="entry name" value="REC_NtrX-like"/>
    <property type="match status" value="1"/>
</dbReference>
<name>A0A2Z6I762_9BURK</name>
<dbReference type="InterPro" id="IPR001789">
    <property type="entry name" value="Sig_transdc_resp-reg_receiver"/>
</dbReference>
<dbReference type="KEGG" id="sutt:SUTMEG_01660"/>
<evidence type="ECO:0000256" key="2">
    <source>
        <dbReference type="ARBA" id="ARBA00023012"/>
    </source>
</evidence>
<dbReference type="PANTHER" id="PTHR44591:SF3">
    <property type="entry name" value="RESPONSE REGULATORY DOMAIN-CONTAINING PROTEIN"/>
    <property type="match status" value="1"/>
</dbReference>
<keyword evidence="1 5" id="KW-0597">Phosphoprotein</keyword>
<accession>A0A2Z6I762</accession>
<keyword evidence="8" id="KW-1185">Reference proteome</keyword>
<dbReference type="PANTHER" id="PTHR44591">
    <property type="entry name" value="STRESS RESPONSE REGULATOR PROTEIN 1"/>
    <property type="match status" value="1"/>
</dbReference>
<proteinExistence type="predicted"/>
<evidence type="ECO:0000256" key="3">
    <source>
        <dbReference type="ARBA" id="ARBA00023015"/>
    </source>
</evidence>
<dbReference type="InterPro" id="IPR009057">
    <property type="entry name" value="Homeodomain-like_sf"/>
</dbReference>
<dbReference type="InterPro" id="IPR050595">
    <property type="entry name" value="Bact_response_regulator"/>
</dbReference>
<dbReference type="InterPro" id="IPR011006">
    <property type="entry name" value="CheY-like_superfamily"/>
</dbReference>
<evidence type="ECO:0000256" key="5">
    <source>
        <dbReference type="PROSITE-ProRule" id="PRU00169"/>
    </source>
</evidence>
<dbReference type="FunFam" id="3.40.50.2300:FF:000018">
    <property type="entry name" value="DNA-binding transcriptional regulator NtrC"/>
    <property type="match status" value="1"/>
</dbReference>
<evidence type="ECO:0000259" key="6">
    <source>
        <dbReference type="PROSITE" id="PS50110"/>
    </source>
</evidence>
<evidence type="ECO:0000313" key="7">
    <source>
        <dbReference type="EMBL" id="BBF22275.1"/>
    </source>
</evidence>